<evidence type="ECO:0000256" key="1">
    <source>
        <dbReference type="SAM" id="Phobius"/>
    </source>
</evidence>
<comment type="caution">
    <text evidence="3">The sequence shown here is derived from an EMBL/GenBank/DDBJ whole genome shotgun (WGS) entry which is preliminary data.</text>
</comment>
<accession>A0A1F4S124</accession>
<organism evidence="3 4">
    <name type="scientific">candidate division WOR-1 bacterium RIFOXYB2_FULL_36_35</name>
    <dbReference type="NCBI Taxonomy" id="1802578"/>
    <lineage>
        <taxon>Bacteria</taxon>
        <taxon>Bacillati</taxon>
        <taxon>Saganbacteria</taxon>
    </lineage>
</organism>
<dbReference type="Proteomes" id="UP000177905">
    <property type="component" value="Unassembled WGS sequence"/>
</dbReference>
<keyword evidence="1" id="KW-1133">Transmembrane helix</keyword>
<dbReference type="Pfam" id="PF04015">
    <property type="entry name" value="DUF362"/>
    <property type="match status" value="1"/>
</dbReference>
<proteinExistence type="predicted"/>
<dbReference type="AlphaFoldDB" id="A0A1F4S124"/>
<reference evidence="3 4" key="1">
    <citation type="journal article" date="2016" name="Nat. Commun.">
        <title>Thousands of microbial genomes shed light on interconnected biogeochemical processes in an aquifer system.</title>
        <authorList>
            <person name="Anantharaman K."/>
            <person name="Brown C.T."/>
            <person name="Hug L.A."/>
            <person name="Sharon I."/>
            <person name="Castelle C.J."/>
            <person name="Probst A.J."/>
            <person name="Thomas B.C."/>
            <person name="Singh A."/>
            <person name="Wilkins M.J."/>
            <person name="Karaoz U."/>
            <person name="Brodie E.L."/>
            <person name="Williams K.H."/>
            <person name="Hubbard S.S."/>
            <person name="Banfield J.F."/>
        </authorList>
    </citation>
    <scope>NUCLEOTIDE SEQUENCE [LARGE SCALE GENOMIC DNA]</scope>
</reference>
<dbReference type="EMBL" id="MEUA01000040">
    <property type="protein sequence ID" value="OGC14145.1"/>
    <property type="molecule type" value="Genomic_DNA"/>
</dbReference>
<keyword evidence="1" id="KW-0472">Membrane</keyword>
<name>A0A1F4S124_UNCSA</name>
<sequence>MFSQKIFAAKSLQYPSREALHTTITRGLQGIGITSETMRGKKVLIKPNLAGPSSVPHQYSMTSRDLMIAMARFAQEGGASEVIIADHCAGYTNQLYHVPDYIPFFSADIGLESLAQQHNIAFYDLHRVNFEEREGLFFPALLNDPNLLIINMTLPKTHHQDFLSLCLKNLGMGLTDNRDNMHQNLSKSIIRANNIIRYGMKIPVIDIVDGRFGQDGMGPHFGNPVDPTSPFILFGTDPVAVDATAARLMGFDPYNINTIRLGHNTILGHIDRSVLGDINELTPTKFTPSPAWEFSITEDRRAILFWLDEDGIGRLRIYTLNERLHQFILNREKRILFRENITKDEADDIVFGENHSDIINDPDFVYYADPAVEFFTESDNNTQTLSGLRGWISPSTYNLGCTIAAAAKNTRLEVTVAYNEPQFPNRGEASSSYFLTYNDESQQTNYSPNQNIIIPGSSSLARKLYMAGIRRMNILKGIRAMDFETAVKQTLYNDMTRKEQLIAAGMSIAAIGSIYTAARSGLFYLMQSFLGF</sequence>
<feature type="domain" description="DUF362" evidence="2">
    <location>
        <begin position="43"/>
        <end position="247"/>
    </location>
</feature>
<keyword evidence="1" id="KW-0812">Transmembrane</keyword>
<evidence type="ECO:0000313" key="4">
    <source>
        <dbReference type="Proteomes" id="UP000177905"/>
    </source>
</evidence>
<dbReference type="InterPro" id="IPR007160">
    <property type="entry name" value="DUF362"/>
</dbReference>
<evidence type="ECO:0000313" key="3">
    <source>
        <dbReference type="EMBL" id="OGC14145.1"/>
    </source>
</evidence>
<protein>
    <recommendedName>
        <fullName evidence="2">DUF362 domain-containing protein</fullName>
    </recommendedName>
</protein>
<gene>
    <name evidence="3" type="ORF">A2290_00515</name>
</gene>
<feature type="transmembrane region" description="Helical" evidence="1">
    <location>
        <begin position="501"/>
        <end position="526"/>
    </location>
</feature>
<evidence type="ECO:0000259" key="2">
    <source>
        <dbReference type="Pfam" id="PF04015"/>
    </source>
</evidence>